<dbReference type="InterPro" id="IPR046357">
    <property type="entry name" value="PPIase_dom_sf"/>
</dbReference>
<proteinExistence type="inferred from homology"/>
<feature type="domain" description="PPIase FKBP-type" evidence="8">
    <location>
        <begin position="102"/>
        <end position="191"/>
    </location>
</feature>
<dbReference type="InterPro" id="IPR001179">
    <property type="entry name" value="PPIase_FKBP_dom"/>
</dbReference>
<feature type="signal peptide" evidence="7">
    <location>
        <begin position="1"/>
        <end position="25"/>
    </location>
</feature>
<dbReference type="Pfam" id="PF00254">
    <property type="entry name" value="FKBP_C"/>
    <property type="match status" value="2"/>
</dbReference>
<dbReference type="Proteomes" id="UP001597347">
    <property type="component" value="Unassembled WGS sequence"/>
</dbReference>
<feature type="domain" description="PPIase FKBP-type" evidence="8">
    <location>
        <begin position="246"/>
        <end position="332"/>
    </location>
</feature>
<evidence type="ECO:0000259" key="8">
    <source>
        <dbReference type="PROSITE" id="PS50059"/>
    </source>
</evidence>
<dbReference type="PANTHER" id="PTHR43811">
    <property type="entry name" value="FKBP-TYPE PEPTIDYL-PROLYL CIS-TRANS ISOMERASE FKPA"/>
    <property type="match status" value="1"/>
</dbReference>
<keyword evidence="4 6" id="KW-0697">Rotamase</keyword>
<protein>
    <recommendedName>
        <fullName evidence="3 6">peptidylprolyl isomerase</fullName>
        <ecNumber evidence="3 6">5.2.1.8</ecNumber>
    </recommendedName>
</protein>
<comment type="caution">
    <text evidence="9">The sequence shown here is derived from an EMBL/GenBank/DDBJ whole genome shotgun (WGS) entry which is preliminary data.</text>
</comment>
<feature type="chain" id="PRO_5046597524" description="peptidylprolyl isomerase" evidence="7">
    <location>
        <begin position="26"/>
        <end position="335"/>
    </location>
</feature>
<evidence type="ECO:0000256" key="2">
    <source>
        <dbReference type="ARBA" id="ARBA00006577"/>
    </source>
</evidence>
<dbReference type="GO" id="GO:0003755">
    <property type="term" value="F:peptidyl-prolyl cis-trans isomerase activity"/>
    <property type="evidence" value="ECO:0007669"/>
    <property type="project" value="UniProtKB-EC"/>
</dbReference>
<evidence type="ECO:0000256" key="4">
    <source>
        <dbReference type="ARBA" id="ARBA00023110"/>
    </source>
</evidence>
<dbReference type="RefSeq" id="WP_377934110.1">
    <property type="nucleotide sequence ID" value="NZ_JBHUEA010000012.1"/>
</dbReference>
<keyword evidence="10" id="KW-1185">Reference proteome</keyword>
<name>A0ABW4LI01_9MICO</name>
<organism evidence="9 10">
    <name type="scientific">Amnibacterium endophyticum</name>
    <dbReference type="NCBI Taxonomy" id="2109337"/>
    <lineage>
        <taxon>Bacteria</taxon>
        <taxon>Bacillati</taxon>
        <taxon>Actinomycetota</taxon>
        <taxon>Actinomycetes</taxon>
        <taxon>Micrococcales</taxon>
        <taxon>Microbacteriaceae</taxon>
        <taxon>Amnibacterium</taxon>
    </lineage>
</organism>
<evidence type="ECO:0000256" key="7">
    <source>
        <dbReference type="SAM" id="SignalP"/>
    </source>
</evidence>
<dbReference type="Gene3D" id="3.10.50.40">
    <property type="match status" value="2"/>
</dbReference>
<reference evidence="10" key="1">
    <citation type="journal article" date="2019" name="Int. J. Syst. Evol. Microbiol.">
        <title>The Global Catalogue of Microorganisms (GCM) 10K type strain sequencing project: providing services to taxonomists for standard genome sequencing and annotation.</title>
        <authorList>
            <consortium name="The Broad Institute Genomics Platform"/>
            <consortium name="The Broad Institute Genome Sequencing Center for Infectious Disease"/>
            <person name="Wu L."/>
            <person name="Ma J."/>
        </authorList>
    </citation>
    <scope>NUCLEOTIDE SEQUENCE [LARGE SCALE GENOMIC DNA]</scope>
    <source>
        <strain evidence="10">CGMCC 1.12471</strain>
    </source>
</reference>
<dbReference type="PANTHER" id="PTHR43811:SF19">
    <property type="entry name" value="39 KDA FK506-BINDING NUCLEAR PROTEIN"/>
    <property type="match status" value="1"/>
</dbReference>
<comment type="similarity">
    <text evidence="2">Belongs to the FKBP-type PPIase family.</text>
</comment>
<evidence type="ECO:0000256" key="3">
    <source>
        <dbReference type="ARBA" id="ARBA00013194"/>
    </source>
</evidence>
<dbReference type="SUPFAM" id="SSF54534">
    <property type="entry name" value="FKBP-like"/>
    <property type="match status" value="2"/>
</dbReference>
<accession>A0ABW4LI01</accession>
<evidence type="ECO:0000256" key="1">
    <source>
        <dbReference type="ARBA" id="ARBA00000971"/>
    </source>
</evidence>
<gene>
    <name evidence="9" type="ORF">ACFSBI_08885</name>
</gene>
<keyword evidence="5 6" id="KW-0413">Isomerase</keyword>
<dbReference type="EC" id="5.2.1.8" evidence="3 6"/>
<dbReference type="PROSITE" id="PS51257">
    <property type="entry name" value="PROKAR_LIPOPROTEIN"/>
    <property type="match status" value="1"/>
</dbReference>
<comment type="catalytic activity">
    <reaction evidence="1 6">
        <text>[protein]-peptidylproline (omega=180) = [protein]-peptidylproline (omega=0)</text>
        <dbReference type="Rhea" id="RHEA:16237"/>
        <dbReference type="Rhea" id="RHEA-COMP:10747"/>
        <dbReference type="Rhea" id="RHEA-COMP:10748"/>
        <dbReference type="ChEBI" id="CHEBI:83833"/>
        <dbReference type="ChEBI" id="CHEBI:83834"/>
        <dbReference type="EC" id="5.2.1.8"/>
    </reaction>
</comment>
<evidence type="ECO:0000313" key="9">
    <source>
        <dbReference type="EMBL" id="MFD1721664.1"/>
    </source>
</evidence>
<dbReference type="EMBL" id="JBHUEA010000012">
    <property type="protein sequence ID" value="MFD1721664.1"/>
    <property type="molecule type" value="Genomic_DNA"/>
</dbReference>
<evidence type="ECO:0000256" key="5">
    <source>
        <dbReference type="ARBA" id="ARBA00023235"/>
    </source>
</evidence>
<dbReference type="PROSITE" id="PS50059">
    <property type="entry name" value="FKBP_PPIASE"/>
    <property type="match status" value="2"/>
</dbReference>
<evidence type="ECO:0000313" key="10">
    <source>
        <dbReference type="Proteomes" id="UP001597347"/>
    </source>
</evidence>
<evidence type="ECO:0000256" key="6">
    <source>
        <dbReference type="PROSITE-ProRule" id="PRU00277"/>
    </source>
</evidence>
<keyword evidence="7" id="KW-0732">Signal</keyword>
<sequence>MLRSRKTLSAVVALGTVLLTAGCTAAQSGGSSSSPSASTGATPSASATAVACAQPGAASKAVSVTDKGKSVEPAVSFKKGIDATATQRSVLTPGDGTTIEQGDRVQVAYTMYDGTSGKRIDSQGYGGGPAVFPIDGTLLPGIVQALSCTKVGERFAAVIPASQAFGDTGAEQIGVKAGDSLVFVGDVLGLQPSKATGTPKALPSGFPTVTLAADGRPTVKIPATDPPTTLKIAESKVGDGETVREGDQVTVQYEGVLWRNGKEFDSSWSRGAPATFATNQVVKGFGEALVGTKVGSQVVAIIPPADGYGKAGQGDIKGTDTMVFVIDVLATQRAS</sequence>